<dbReference type="GO" id="GO:0004822">
    <property type="term" value="F:isoleucine-tRNA ligase activity"/>
    <property type="evidence" value="ECO:0007669"/>
    <property type="project" value="UniProtKB-EC"/>
</dbReference>
<keyword evidence="6 9" id="KW-0648">Protein biosynthesis</keyword>
<dbReference type="InterPro" id="IPR050081">
    <property type="entry name" value="Ile-tRNA_ligase"/>
</dbReference>
<dbReference type="EMBL" id="NAJO01000004">
    <property type="protein sequence ID" value="OQO12725.1"/>
    <property type="molecule type" value="Genomic_DNA"/>
</dbReference>
<keyword evidence="5 9" id="KW-0067">ATP-binding</keyword>
<dbReference type="Pfam" id="PF08264">
    <property type="entry name" value="Anticodon_1"/>
    <property type="match status" value="1"/>
</dbReference>
<dbReference type="InterPro" id="IPR014729">
    <property type="entry name" value="Rossmann-like_a/b/a_fold"/>
</dbReference>
<dbReference type="InterPro" id="IPR033708">
    <property type="entry name" value="Anticodon_Ile_BEm"/>
</dbReference>
<dbReference type="Gene3D" id="1.10.730.20">
    <property type="match status" value="1"/>
</dbReference>
<gene>
    <name evidence="13" type="ORF">B0A48_02189</name>
</gene>
<dbReference type="InterPro" id="IPR002301">
    <property type="entry name" value="Ile-tRNA-ligase"/>
</dbReference>
<dbReference type="GO" id="GO:0005524">
    <property type="term" value="F:ATP binding"/>
    <property type="evidence" value="ECO:0007669"/>
    <property type="project" value="UniProtKB-KW"/>
</dbReference>
<sequence>MLRFFPSRILRAAANTLAHPDWSKTLHLPRSTFPARPKAAELQTYRQKCADDLYAWQATARSKTTREADGGKDVDNEFVLHDGPPYANGSVHAGHALNKILKDIIVRSQLSRGKRVKYQPGWDCHGLPIELKALQQRSTSGKGNAARDAGVGLSALEIRQTANALASKTIDEQRAEFKIWGVMGEWDTPYKTMDLDFEIRQLGVFREMVEKGLIFRDYRPVYWSPSSRTALAEAELEYDDQHKCSAAFVKMPFAQVPSALSQYEGIDESRLHALIWTTTPWTLPANKAIAHNNDIEYAVIELTIPGAERKPADQLLLAKDRVEHVLSFLPEGTTYKSIIGSTMGSELSGGDATCLNVFQNSHSRIVPADFVTATTGTGLVHMAPGHGMEDYSVCQKYGIGPAFAPIDDAGCFTIEAFPGSSETLTGLFAETKGAAAVLETLAKPSHASTSPSLLASHPFTHKNPIDWRTKKPVIVRATAQWFADVSKIKTRALEAIEAVRFIPESGRNRLKAFIEGRSQWCISRQRAWGVPIPALYHAETGEVCMSDESIGHIIDTIKVRGTDAWFFDAEHEAVWLHSSLEPGKWVRGKDTMDVWFDSGTTWTSLGPRSDATKPLADVYVEGSDQHRGWFQSSLLTAVATQDVNEKPKAPYGTLITHGFILDGEGRKMSKSLGNVVSPVEIVSGALLLQQQPKSKPGKSGKVKPQAVPQKSKGRSDSLGPDLLRLWVASSDYTRDVPISQQGLLGVQQALQKLRVTLKFLCGVLADHDSSTTLPTSDDVTLADKMMLSALASTSREVWHSYQHYRFHEGVREVTNFVNADLSALYFEVVKDTLYAGVAADRQRVQGVLTIVLAEMLHWLAPIVPHLIEETAEHLPASMKQGDLAKPLQRVWTKSYVQTAPAHNELVATFRAISAATKIAQERARAAGKLGSGLACRVEVKSHPSGGSEMGINDRFIQRTRSLLDSGELAAMLVVSQAAMVLQISGSTGENDTVGQASTADWSFEEPVTVKLSSNSGDATDFTVGSVVVLPPQQSKCVRCWQYTAENEELPCERCLRAVNEKKP</sequence>
<comment type="similarity">
    <text evidence="1 9">Belongs to the class-I aminoacyl-tRNA synthetase family.</text>
</comment>
<evidence type="ECO:0000256" key="6">
    <source>
        <dbReference type="ARBA" id="ARBA00022917"/>
    </source>
</evidence>
<dbReference type="PROSITE" id="PS00178">
    <property type="entry name" value="AA_TRNA_LIGASE_I"/>
    <property type="match status" value="1"/>
</dbReference>
<dbReference type="NCBIfam" id="TIGR00392">
    <property type="entry name" value="ileS"/>
    <property type="match status" value="1"/>
</dbReference>
<feature type="region of interest" description="Disordered" evidence="10">
    <location>
        <begin position="691"/>
        <end position="716"/>
    </location>
</feature>
<dbReference type="SUPFAM" id="SSF47323">
    <property type="entry name" value="Anticodon-binding domain of a subclass of class I aminoacyl-tRNA synthetases"/>
    <property type="match status" value="1"/>
</dbReference>
<evidence type="ECO:0000256" key="1">
    <source>
        <dbReference type="ARBA" id="ARBA00005594"/>
    </source>
</evidence>
<keyword evidence="3 9" id="KW-0436">Ligase</keyword>
<evidence type="ECO:0000256" key="2">
    <source>
        <dbReference type="ARBA" id="ARBA00013165"/>
    </source>
</evidence>
<dbReference type="GO" id="GO:0032543">
    <property type="term" value="P:mitochondrial translation"/>
    <property type="evidence" value="ECO:0007669"/>
    <property type="project" value="TreeGrafter"/>
</dbReference>
<dbReference type="InterPro" id="IPR009008">
    <property type="entry name" value="Val/Leu/Ile-tRNA-synth_edit"/>
</dbReference>
<dbReference type="PANTHER" id="PTHR42765">
    <property type="entry name" value="SOLEUCYL-TRNA SYNTHETASE"/>
    <property type="match status" value="1"/>
</dbReference>
<evidence type="ECO:0000256" key="3">
    <source>
        <dbReference type="ARBA" id="ARBA00022598"/>
    </source>
</evidence>
<dbReference type="GO" id="GO:0006428">
    <property type="term" value="P:isoleucyl-tRNA aminoacylation"/>
    <property type="evidence" value="ECO:0007669"/>
    <property type="project" value="InterPro"/>
</dbReference>
<evidence type="ECO:0000256" key="9">
    <source>
        <dbReference type="RuleBase" id="RU363035"/>
    </source>
</evidence>
<feature type="domain" description="Methionyl/Valyl/Leucyl/Isoleucyl-tRNA synthetase anticodon-binding" evidence="12">
    <location>
        <begin position="783"/>
        <end position="930"/>
    </location>
</feature>
<evidence type="ECO:0000259" key="11">
    <source>
        <dbReference type="Pfam" id="PF00133"/>
    </source>
</evidence>
<keyword evidence="14" id="KW-1185">Reference proteome</keyword>
<dbReference type="PRINTS" id="PR00984">
    <property type="entry name" value="TRNASYNTHILE"/>
</dbReference>
<dbReference type="AlphaFoldDB" id="A0A1V8TMX4"/>
<dbReference type="Pfam" id="PF00133">
    <property type="entry name" value="tRNA-synt_1"/>
    <property type="match status" value="1"/>
</dbReference>
<comment type="caution">
    <text evidence="13">The sequence shown here is derived from an EMBL/GenBank/DDBJ whole genome shotgun (WGS) entry which is preliminary data.</text>
</comment>
<dbReference type="CDD" id="cd07960">
    <property type="entry name" value="Anticodon_Ia_Ile_BEm"/>
    <property type="match status" value="1"/>
</dbReference>
<name>A0A1V8TMX4_9PEZI</name>
<keyword evidence="7 9" id="KW-0030">Aminoacyl-tRNA synthetase</keyword>
<dbReference type="FunCoup" id="A0A1V8TMX4">
    <property type="interactions" value="1340"/>
</dbReference>
<dbReference type="GO" id="GO:0005739">
    <property type="term" value="C:mitochondrion"/>
    <property type="evidence" value="ECO:0007669"/>
    <property type="project" value="TreeGrafter"/>
</dbReference>
<dbReference type="Gene3D" id="3.40.50.620">
    <property type="entry name" value="HUPs"/>
    <property type="match status" value="2"/>
</dbReference>
<dbReference type="GO" id="GO:0000049">
    <property type="term" value="F:tRNA binding"/>
    <property type="evidence" value="ECO:0007669"/>
    <property type="project" value="InterPro"/>
</dbReference>
<feature type="domain" description="Aminoacyl-tRNA synthetase class Ia" evidence="11">
    <location>
        <begin position="56"/>
        <end position="738"/>
    </location>
</feature>
<evidence type="ECO:0000256" key="10">
    <source>
        <dbReference type="SAM" id="MobiDB-lite"/>
    </source>
</evidence>
<dbReference type="Proteomes" id="UP000192596">
    <property type="component" value="Unassembled WGS sequence"/>
</dbReference>
<keyword evidence="4 9" id="KW-0547">Nucleotide-binding</keyword>
<accession>A0A1V8TMX4</accession>
<evidence type="ECO:0000313" key="13">
    <source>
        <dbReference type="EMBL" id="OQO12725.1"/>
    </source>
</evidence>
<dbReference type="OrthoDB" id="10264412at2759"/>
<evidence type="ECO:0000256" key="7">
    <source>
        <dbReference type="ARBA" id="ARBA00023146"/>
    </source>
</evidence>
<protein>
    <recommendedName>
        <fullName evidence="2">isoleucine--tRNA ligase</fullName>
        <ecNumber evidence="2">6.1.1.5</ecNumber>
    </recommendedName>
    <alternativeName>
        <fullName evidence="8">Isoleucyl-tRNA synthetase</fullName>
    </alternativeName>
</protein>
<dbReference type="GO" id="GO:0002161">
    <property type="term" value="F:aminoacyl-tRNA deacylase activity"/>
    <property type="evidence" value="ECO:0007669"/>
    <property type="project" value="InterPro"/>
</dbReference>
<dbReference type="SUPFAM" id="SSF50677">
    <property type="entry name" value="ValRS/IleRS/LeuRS editing domain"/>
    <property type="match status" value="1"/>
</dbReference>
<proteinExistence type="inferred from homology"/>
<organism evidence="13 14">
    <name type="scientific">Cryoendolithus antarcticus</name>
    <dbReference type="NCBI Taxonomy" id="1507870"/>
    <lineage>
        <taxon>Eukaryota</taxon>
        <taxon>Fungi</taxon>
        <taxon>Dikarya</taxon>
        <taxon>Ascomycota</taxon>
        <taxon>Pezizomycotina</taxon>
        <taxon>Dothideomycetes</taxon>
        <taxon>Dothideomycetidae</taxon>
        <taxon>Cladosporiales</taxon>
        <taxon>Cladosporiaceae</taxon>
        <taxon>Cryoendolithus</taxon>
    </lineage>
</organism>
<dbReference type="InParanoid" id="A0A1V8TMX4"/>
<dbReference type="STRING" id="1507870.A0A1V8TMX4"/>
<evidence type="ECO:0000256" key="5">
    <source>
        <dbReference type="ARBA" id="ARBA00022840"/>
    </source>
</evidence>
<dbReference type="Gene3D" id="3.90.740.10">
    <property type="entry name" value="Valyl/Leucyl/Isoleucyl-tRNA synthetase, editing domain"/>
    <property type="match status" value="1"/>
</dbReference>
<dbReference type="InterPro" id="IPR009080">
    <property type="entry name" value="tRNAsynth_Ia_anticodon-bd"/>
</dbReference>
<dbReference type="InterPro" id="IPR002300">
    <property type="entry name" value="aa-tRNA-synth_Ia"/>
</dbReference>
<dbReference type="InterPro" id="IPR001412">
    <property type="entry name" value="aa-tRNA-synth_I_CS"/>
</dbReference>
<dbReference type="PANTHER" id="PTHR42765:SF1">
    <property type="entry name" value="ISOLEUCINE--TRNA LIGASE, MITOCHONDRIAL"/>
    <property type="match status" value="1"/>
</dbReference>
<evidence type="ECO:0000259" key="12">
    <source>
        <dbReference type="Pfam" id="PF08264"/>
    </source>
</evidence>
<reference evidence="14" key="1">
    <citation type="submission" date="2017-03" db="EMBL/GenBank/DDBJ databases">
        <title>Genomes of endolithic fungi from Antarctica.</title>
        <authorList>
            <person name="Coleine C."/>
            <person name="Masonjones S."/>
            <person name="Stajich J.E."/>
        </authorList>
    </citation>
    <scope>NUCLEOTIDE SEQUENCE [LARGE SCALE GENOMIC DNA]</scope>
    <source>
        <strain evidence="14">CCFEE 5527</strain>
    </source>
</reference>
<evidence type="ECO:0000313" key="14">
    <source>
        <dbReference type="Proteomes" id="UP000192596"/>
    </source>
</evidence>
<evidence type="ECO:0000256" key="4">
    <source>
        <dbReference type="ARBA" id="ARBA00022741"/>
    </source>
</evidence>
<dbReference type="SUPFAM" id="SSF52374">
    <property type="entry name" value="Nucleotidylyl transferase"/>
    <property type="match status" value="1"/>
</dbReference>
<dbReference type="EC" id="6.1.1.5" evidence="2"/>
<dbReference type="InterPro" id="IPR013155">
    <property type="entry name" value="M/V/L/I-tRNA-synth_anticd-bd"/>
</dbReference>
<evidence type="ECO:0000256" key="8">
    <source>
        <dbReference type="ARBA" id="ARBA00032665"/>
    </source>
</evidence>